<dbReference type="EMBL" id="SESI01000001">
    <property type="protein sequence ID" value="TQQ81946.1"/>
    <property type="molecule type" value="Genomic_DNA"/>
</dbReference>
<dbReference type="Proteomes" id="UP000315385">
    <property type="component" value="Unassembled WGS sequence"/>
</dbReference>
<dbReference type="InterPro" id="IPR013783">
    <property type="entry name" value="Ig-like_fold"/>
</dbReference>
<feature type="transmembrane region" description="Helical" evidence="3">
    <location>
        <begin position="453"/>
        <end position="471"/>
    </location>
</feature>
<name>A0A544QR79_9EURY</name>
<keyword evidence="3" id="KW-0472">Membrane</keyword>
<proteinExistence type="predicted"/>
<keyword evidence="3" id="KW-0812">Transmembrane</keyword>
<reference evidence="6 7" key="1">
    <citation type="submission" date="2019-02" db="EMBL/GenBank/DDBJ databases">
        <title>Halonotius sp. a new haloqrchaeon isolated from saline water.</title>
        <authorList>
            <person name="Duran-Viseras A."/>
            <person name="Sanchez-Porro C."/>
            <person name="Ventosa A."/>
        </authorList>
    </citation>
    <scope>NUCLEOTIDE SEQUENCE [LARGE SCALE GENOMIC DNA]</scope>
    <source>
        <strain evidence="6 7">F9-27</strain>
    </source>
</reference>
<dbReference type="Gene3D" id="2.60.40.10">
    <property type="entry name" value="Immunoglobulins"/>
    <property type="match status" value="1"/>
</dbReference>
<feature type="domain" description="PGF-CTERM archaeal protein-sorting signal" evidence="5">
    <location>
        <begin position="451"/>
        <end position="473"/>
    </location>
</feature>
<evidence type="ECO:0000256" key="3">
    <source>
        <dbReference type="SAM" id="Phobius"/>
    </source>
</evidence>
<keyword evidence="7" id="KW-1185">Reference proteome</keyword>
<dbReference type="InterPro" id="IPR026371">
    <property type="entry name" value="PGF_CTERM"/>
</dbReference>
<evidence type="ECO:0000313" key="7">
    <source>
        <dbReference type="Proteomes" id="UP000315385"/>
    </source>
</evidence>
<dbReference type="RefSeq" id="WP_142442598.1">
    <property type="nucleotide sequence ID" value="NZ_SESI01000001.1"/>
</dbReference>
<evidence type="ECO:0000256" key="2">
    <source>
        <dbReference type="SAM" id="MobiDB-lite"/>
    </source>
</evidence>
<protein>
    <submittedName>
        <fullName evidence="6">PGF-CTERM sorting domain-containing protein</fullName>
    </submittedName>
</protein>
<evidence type="ECO:0000259" key="4">
    <source>
        <dbReference type="Pfam" id="PF07705"/>
    </source>
</evidence>
<feature type="region of interest" description="Disordered" evidence="2">
    <location>
        <begin position="417"/>
        <end position="454"/>
    </location>
</feature>
<gene>
    <name evidence="6" type="ORF">EWF95_03120</name>
</gene>
<dbReference type="Pfam" id="PF18204">
    <property type="entry name" value="PGF-CTERM"/>
    <property type="match status" value="1"/>
</dbReference>
<dbReference type="InterPro" id="IPR011635">
    <property type="entry name" value="CARDB"/>
</dbReference>
<accession>A0A544QR79</accession>
<feature type="domain" description="CARDB" evidence="4">
    <location>
        <begin position="345"/>
        <end position="413"/>
    </location>
</feature>
<evidence type="ECO:0000256" key="1">
    <source>
        <dbReference type="ARBA" id="ARBA00022729"/>
    </source>
</evidence>
<dbReference type="AlphaFoldDB" id="A0A544QR79"/>
<dbReference type="NCBIfam" id="TIGR04126">
    <property type="entry name" value="PGF_CTERM"/>
    <property type="match status" value="1"/>
</dbReference>
<evidence type="ECO:0000313" key="6">
    <source>
        <dbReference type="EMBL" id="TQQ81946.1"/>
    </source>
</evidence>
<sequence>MSDMFNPSNRLSVSMSTRSANQGLAVRATLLAVITVFSIIAVPVAGAAPAHSVPAASADSTTTQSATIETAQLAIGSGVPMQVSPPAVERDGADAILQSNGLYWAGQELALAIPDSVSDVDTIEVRRYSSDDARAGSLVREIGVDDSRSLEIPTSGLDGMYVLVPAGDRSQAFSVGSDGVATGLVDPRDARFEVVKQSLRVEWGQDRITTGDDDVSLDIRSNRARYNLKVSADGLDYDDLESLFRSGDAEDNPDPYADRQPFAVDGVVHDAYADDDELVLRGLRDDSLTADFTQIDAGSYTFIFEVTDTGVTSGAPVGDEEMNEDPPEVEPDPAFFNLTDLEPASATVAPGNPLTVSATVTNIGGTAATKTVELRIDGDPIATEEVSLDPDERNTISFDIETPDEPGRYMHSVHTTDTSVTGELTVESPEAEPDPEPEPDPESEPETNDDTPGFGGIVALVALISAALLMIRRRP</sequence>
<dbReference type="Pfam" id="PF07705">
    <property type="entry name" value="CARDB"/>
    <property type="match status" value="1"/>
</dbReference>
<keyword evidence="3" id="KW-1133">Transmembrane helix</keyword>
<feature type="compositionally biased region" description="Acidic residues" evidence="2">
    <location>
        <begin position="429"/>
        <end position="449"/>
    </location>
</feature>
<dbReference type="GO" id="GO:0005886">
    <property type="term" value="C:plasma membrane"/>
    <property type="evidence" value="ECO:0007669"/>
    <property type="project" value="UniProtKB-SubCell"/>
</dbReference>
<dbReference type="GO" id="GO:0030115">
    <property type="term" value="C:S-layer"/>
    <property type="evidence" value="ECO:0007669"/>
    <property type="project" value="UniProtKB-SubCell"/>
</dbReference>
<keyword evidence="1" id="KW-0732">Signal</keyword>
<evidence type="ECO:0000259" key="5">
    <source>
        <dbReference type="Pfam" id="PF18204"/>
    </source>
</evidence>
<organism evidence="6 7">
    <name type="scientific">Halonotius roseus</name>
    <dbReference type="NCBI Taxonomy" id="2511997"/>
    <lineage>
        <taxon>Archaea</taxon>
        <taxon>Methanobacteriati</taxon>
        <taxon>Methanobacteriota</taxon>
        <taxon>Stenosarchaea group</taxon>
        <taxon>Halobacteria</taxon>
        <taxon>Halobacteriales</taxon>
        <taxon>Haloferacaceae</taxon>
        <taxon>Halonotius</taxon>
    </lineage>
</organism>
<dbReference type="OrthoDB" id="340316at2157"/>
<comment type="caution">
    <text evidence="6">The sequence shown here is derived from an EMBL/GenBank/DDBJ whole genome shotgun (WGS) entry which is preliminary data.</text>
</comment>